<reference evidence="12" key="1">
    <citation type="submission" date="2015-02" db="EMBL/GenBank/DDBJ databases">
        <title>Genome sequencing for Strongylocentrotus purpuratus.</title>
        <authorList>
            <person name="Murali S."/>
            <person name="Liu Y."/>
            <person name="Vee V."/>
            <person name="English A."/>
            <person name="Wang M."/>
            <person name="Skinner E."/>
            <person name="Han Y."/>
            <person name="Muzny D.M."/>
            <person name="Worley K.C."/>
            <person name="Gibbs R.A."/>
        </authorList>
    </citation>
    <scope>NUCLEOTIDE SEQUENCE</scope>
</reference>
<evidence type="ECO:0008006" key="13">
    <source>
        <dbReference type="Google" id="ProtNLM"/>
    </source>
</evidence>
<evidence type="ECO:0000256" key="6">
    <source>
        <dbReference type="ARBA" id="ARBA00022989"/>
    </source>
</evidence>
<keyword evidence="7 10" id="KW-0472">Membrane</keyword>
<evidence type="ECO:0000256" key="3">
    <source>
        <dbReference type="ARBA" id="ARBA00022448"/>
    </source>
</evidence>
<keyword evidence="5 10" id="KW-0812">Transmembrane</keyword>
<dbReference type="KEGG" id="spu:594425"/>
<evidence type="ECO:0000256" key="9">
    <source>
        <dbReference type="ARBA" id="ARBA00023285"/>
    </source>
</evidence>
<dbReference type="RefSeq" id="XP_030838585.1">
    <property type="nucleotide sequence ID" value="XM_030982725.1"/>
</dbReference>
<reference evidence="11" key="2">
    <citation type="submission" date="2021-01" db="UniProtKB">
        <authorList>
            <consortium name="EnsemblMetazoa"/>
        </authorList>
    </citation>
    <scope>IDENTIFICATION</scope>
</reference>
<keyword evidence="6 10" id="KW-1133">Transmembrane helix</keyword>
<dbReference type="RefSeq" id="XP_030838582.1">
    <property type="nucleotide sequence ID" value="XM_030982722.1"/>
</dbReference>
<accession>A0A7M7NLX6</accession>
<feature type="transmembrane region" description="Helical" evidence="10">
    <location>
        <begin position="359"/>
        <end position="380"/>
    </location>
</feature>
<dbReference type="InterPro" id="IPR006876">
    <property type="entry name" value="LMBR1-like_membr_prot"/>
</dbReference>
<dbReference type="EnsemblMetazoa" id="XM_030982723">
    <property type="protein sequence ID" value="XP_030838583"/>
    <property type="gene ID" value="LOC594425"/>
</dbReference>
<feature type="transmembrane region" description="Helical" evidence="10">
    <location>
        <begin position="192"/>
        <end position="219"/>
    </location>
</feature>
<dbReference type="OrthoDB" id="73273at2759"/>
<comment type="subcellular location">
    <subcellularLocation>
        <location evidence="1">Lysosome membrane</location>
        <topology evidence="1">Multi-pass membrane protein</topology>
    </subcellularLocation>
</comment>
<keyword evidence="3" id="KW-0813">Transport</keyword>
<keyword evidence="4" id="KW-0846">Cobalamin</keyword>
<dbReference type="InParanoid" id="A0A7M7NLX6"/>
<feature type="transmembrane region" description="Helical" evidence="10">
    <location>
        <begin position="101"/>
        <end position="122"/>
    </location>
</feature>
<keyword evidence="9" id="KW-0170">Cobalt</keyword>
<dbReference type="RefSeq" id="XP_030838584.1">
    <property type="nucleotide sequence ID" value="XM_030982724.1"/>
</dbReference>
<feature type="transmembrane region" description="Helical" evidence="10">
    <location>
        <begin position="307"/>
        <end position="326"/>
    </location>
</feature>
<dbReference type="RefSeq" id="XP_030838583.1">
    <property type="nucleotide sequence ID" value="XM_030982723.1"/>
</dbReference>
<dbReference type="Proteomes" id="UP000007110">
    <property type="component" value="Unassembled WGS sequence"/>
</dbReference>
<evidence type="ECO:0000313" key="12">
    <source>
        <dbReference type="Proteomes" id="UP000007110"/>
    </source>
</evidence>
<dbReference type="GeneID" id="594425"/>
<dbReference type="InterPro" id="IPR050854">
    <property type="entry name" value="LMBD1_LysCbl_Transport"/>
</dbReference>
<dbReference type="EnsemblMetazoa" id="XM_030982722">
    <property type="protein sequence ID" value="XP_030838582"/>
    <property type="gene ID" value="LOC594425"/>
</dbReference>
<dbReference type="GO" id="GO:0005765">
    <property type="term" value="C:lysosomal membrane"/>
    <property type="evidence" value="ECO:0007669"/>
    <property type="project" value="UniProtKB-SubCell"/>
</dbReference>
<feature type="transmembrane region" description="Helical" evidence="10">
    <location>
        <begin position="410"/>
        <end position="433"/>
    </location>
</feature>
<name>A0A7M7NLX6_STRPU</name>
<feature type="transmembrane region" description="Helical" evidence="10">
    <location>
        <begin position="479"/>
        <end position="506"/>
    </location>
</feature>
<feature type="transmembrane region" description="Helical" evidence="10">
    <location>
        <begin position="143"/>
        <end position="164"/>
    </location>
</feature>
<dbReference type="CTD" id="55788"/>
<dbReference type="PANTHER" id="PTHR16130">
    <property type="entry name" value="LYSOSOMAL COBALAMIN TRANSPORTER-RELATED"/>
    <property type="match status" value="1"/>
</dbReference>
<dbReference type="EnsemblMetazoa" id="XM_030982725">
    <property type="protein sequence ID" value="XP_030838585"/>
    <property type="gene ID" value="LOC594425"/>
</dbReference>
<evidence type="ECO:0000256" key="8">
    <source>
        <dbReference type="ARBA" id="ARBA00023228"/>
    </source>
</evidence>
<evidence type="ECO:0000256" key="4">
    <source>
        <dbReference type="ARBA" id="ARBA00022628"/>
    </source>
</evidence>
<dbReference type="GO" id="GO:0072665">
    <property type="term" value="P:protein localization to vacuole"/>
    <property type="evidence" value="ECO:0000318"/>
    <property type="project" value="GO_Central"/>
</dbReference>
<evidence type="ECO:0000256" key="7">
    <source>
        <dbReference type="ARBA" id="ARBA00023136"/>
    </source>
</evidence>
<sequence length="532" mass="60433">MESLSGGLSVIVWGCTGGILLLLLIAIFYYIFSLKSVLHSECSSTTTAILSLCASVLTVTLIPVDIFLVSSMKDTNGTFEDWAADNTTRDEVQQDMQYCYYALYCCNAFFLFVIIPFVMFYYEEGDEDTTRAKRCCTATKYTAGFIVIAFILLLIGAFVPWQGIPQEGKNSTKWVEFQYLINEFGNGKGFDALYFLIGFIALIGMVGIIFYMAIGMAAIPIEMIKGTQSVTDELEETDSAIQHTIRRRNAIKKKYHRSSSSTSNRDRGRLQQLDDEEELIKRRQRHLKGKKGSLSARCGKFWRPFEIIAGILLILFSFLLITSLSMTSLDRALHSLGPRSGYVLTKRTYPNPVDMMLLYAQRAFPLDLVIFSIILTYFFWTSVGGIKKMGIWCFCIRLYRIRPKRTKPQALLFQCSLVICMIMALNTMLYTLAPDYLSYGYQRYVPSNGTEAVQCSTQAGDECVMTVTVTLMSKFLYKVWFFGACFYWATWGFIGMFLLSVVIFLFRRRRSAIAGRVEASDTEDSDEEILDP</sequence>
<evidence type="ECO:0000256" key="10">
    <source>
        <dbReference type="SAM" id="Phobius"/>
    </source>
</evidence>
<dbReference type="AlphaFoldDB" id="A0A7M7NLX6"/>
<feature type="transmembrane region" description="Helical" evidence="10">
    <location>
        <begin position="6"/>
        <end position="32"/>
    </location>
</feature>
<keyword evidence="12" id="KW-1185">Reference proteome</keyword>
<proteinExistence type="inferred from homology"/>
<protein>
    <recommendedName>
        <fullName evidence="13">Lysosomal cobalamin transporter</fullName>
    </recommendedName>
</protein>
<keyword evidence="8" id="KW-0458">Lysosome</keyword>
<dbReference type="GO" id="GO:0031419">
    <property type="term" value="F:cobalamin binding"/>
    <property type="evidence" value="ECO:0007669"/>
    <property type="project" value="UniProtKB-KW"/>
</dbReference>
<dbReference type="EnsemblMetazoa" id="XM_030982724">
    <property type="protein sequence ID" value="XP_030838584"/>
    <property type="gene ID" value="LOC594425"/>
</dbReference>
<dbReference type="OMA" id="FWAQFVF"/>
<organism evidence="11 12">
    <name type="scientific">Strongylocentrotus purpuratus</name>
    <name type="common">Purple sea urchin</name>
    <dbReference type="NCBI Taxonomy" id="7668"/>
    <lineage>
        <taxon>Eukaryota</taxon>
        <taxon>Metazoa</taxon>
        <taxon>Echinodermata</taxon>
        <taxon>Eleutherozoa</taxon>
        <taxon>Echinozoa</taxon>
        <taxon>Echinoidea</taxon>
        <taxon>Euechinoidea</taxon>
        <taxon>Echinacea</taxon>
        <taxon>Camarodonta</taxon>
        <taxon>Echinidea</taxon>
        <taxon>Strongylocentrotidae</taxon>
        <taxon>Strongylocentrotus</taxon>
    </lineage>
</organism>
<evidence type="ECO:0000256" key="1">
    <source>
        <dbReference type="ARBA" id="ARBA00004155"/>
    </source>
</evidence>
<dbReference type="FunCoup" id="A0A7M7NLX6">
    <property type="interactions" value="716"/>
</dbReference>
<evidence type="ECO:0000256" key="5">
    <source>
        <dbReference type="ARBA" id="ARBA00022692"/>
    </source>
</evidence>
<dbReference type="GO" id="GO:0005774">
    <property type="term" value="C:vacuolar membrane"/>
    <property type="evidence" value="ECO:0000318"/>
    <property type="project" value="GO_Central"/>
</dbReference>
<evidence type="ECO:0000256" key="2">
    <source>
        <dbReference type="ARBA" id="ARBA00009901"/>
    </source>
</evidence>
<evidence type="ECO:0000313" key="11">
    <source>
        <dbReference type="EnsemblMetazoa" id="XP_030838582"/>
    </source>
</evidence>
<dbReference type="Pfam" id="PF04791">
    <property type="entry name" value="LMBR1"/>
    <property type="match status" value="1"/>
</dbReference>
<feature type="transmembrane region" description="Helical" evidence="10">
    <location>
        <begin position="44"/>
        <end position="69"/>
    </location>
</feature>
<comment type="similarity">
    <text evidence="2">Belongs to the LIMR family. LMBRD1 subfamily.</text>
</comment>
<dbReference type="PANTHER" id="PTHR16130:SF2">
    <property type="entry name" value="LYSOSOMAL COBALAMIN TRANSPORT ESCORT PROTEIN LMBD1"/>
    <property type="match status" value="1"/>
</dbReference>